<dbReference type="PROSITE" id="PS50206">
    <property type="entry name" value="RHODANESE_3"/>
    <property type="match status" value="2"/>
</dbReference>
<feature type="domain" description="Rhodanese" evidence="2">
    <location>
        <begin position="264"/>
        <end position="355"/>
    </location>
</feature>
<reference evidence="3" key="1">
    <citation type="submission" date="2014-12" db="EMBL/GenBank/DDBJ databases">
        <authorList>
            <person name="Huang H.-H."/>
            <person name="Chen S.-C."/>
            <person name="Lai M.-C."/>
        </authorList>
    </citation>
    <scope>NUCLEOTIDE SEQUENCE</scope>
    <source>
        <strain evidence="3">K1F9705b</strain>
    </source>
</reference>
<dbReference type="AlphaFoldDB" id="A0A8J7WA48"/>
<dbReference type="RefSeq" id="WP_211530632.1">
    <property type="nucleotide sequence ID" value="NZ_JWHL01000006.1"/>
</dbReference>
<dbReference type="SUPFAM" id="SSF56281">
    <property type="entry name" value="Metallo-hydrolase/oxidoreductase"/>
    <property type="match status" value="1"/>
</dbReference>
<proteinExistence type="predicted"/>
<dbReference type="GO" id="GO:0006749">
    <property type="term" value="P:glutathione metabolic process"/>
    <property type="evidence" value="ECO:0007669"/>
    <property type="project" value="InterPro"/>
</dbReference>
<dbReference type="SMART" id="SM00849">
    <property type="entry name" value="Lactamase_B"/>
    <property type="match status" value="1"/>
</dbReference>
<gene>
    <name evidence="3" type="ORF">RJ53_05420</name>
</gene>
<sequence>MIIHQFFIPGIAHSSYIVAGDRTCAVIDPARDVKRYIRAAEEMGLVITHILETHLHADFISGHLDLADQTGATIYAPKAGNCAFPHSAVEEGDIIALENIRFSVIDTAGHTPEHICYIATDTGRGETPVALFSGDTLFVGDVGRPDLFPGRAEELATSLYENLHTKIMTLPDECEVYPAHGMGSLCGRAMAAKRTSTIGYEKKYNYALRIQSREEFIRALTSDMPAAPDHFARCSEINRKGPALMKHLPVAAPVDPKAFSDTIRSNGATLLDVRSYPAFSGLHIPGSWHIDLTGSFATQAGWVLPAEKEIILVAEGKPQAEEAALHLHRVGFDQITGFLKGGMLVWGTAGLPISRVPVISPEEADQLIRGDEAVLIDVRSTEEWDIAHATGSVHIPWHDLRTRYTELNPEKQYIVVCRGGQRASIAASILKMHGIERVMNLGGGYTAYSRAGYAPVP</sequence>
<dbReference type="InterPro" id="IPR036873">
    <property type="entry name" value="Rhodanese-like_dom_sf"/>
</dbReference>
<dbReference type="InterPro" id="IPR044528">
    <property type="entry name" value="POD-like_MBL-fold"/>
</dbReference>
<dbReference type="CDD" id="cd00158">
    <property type="entry name" value="RHOD"/>
    <property type="match status" value="2"/>
</dbReference>
<dbReference type="GO" id="GO:0070813">
    <property type="term" value="P:hydrogen sulfide metabolic process"/>
    <property type="evidence" value="ECO:0007669"/>
    <property type="project" value="TreeGrafter"/>
</dbReference>
<dbReference type="InterPro" id="IPR036866">
    <property type="entry name" value="RibonucZ/Hydroxyglut_hydro"/>
</dbReference>
<accession>A0A8J7WA48</accession>
<dbReference type="InterPro" id="IPR051682">
    <property type="entry name" value="Mito_Persulfide_Diox"/>
</dbReference>
<comment type="caution">
    <text evidence="3">The sequence shown here is derived from an EMBL/GenBank/DDBJ whole genome shotgun (WGS) entry which is preliminary data.</text>
</comment>
<dbReference type="GO" id="GO:0050313">
    <property type="term" value="F:sulfur dioxygenase activity"/>
    <property type="evidence" value="ECO:0007669"/>
    <property type="project" value="InterPro"/>
</dbReference>
<evidence type="ECO:0000313" key="4">
    <source>
        <dbReference type="Proteomes" id="UP000730161"/>
    </source>
</evidence>
<dbReference type="InterPro" id="IPR001763">
    <property type="entry name" value="Rhodanese-like_dom"/>
</dbReference>
<dbReference type="InterPro" id="IPR001279">
    <property type="entry name" value="Metallo-B-lactamas"/>
</dbReference>
<dbReference type="Gene3D" id="3.60.15.10">
    <property type="entry name" value="Ribonuclease Z/Hydroxyacylglutathione hydrolase-like"/>
    <property type="match status" value="1"/>
</dbReference>
<dbReference type="CDD" id="cd07724">
    <property type="entry name" value="POD-like_MBL-fold"/>
    <property type="match status" value="1"/>
</dbReference>
<protein>
    <submittedName>
        <fullName evidence="3">Beta-lactamase</fullName>
    </submittedName>
</protein>
<dbReference type="FunFam" id="3.60.15.10:FF:000030">
    <property type="entry name" value="Metallo-beta-lactamase family protein"/>
    <property type="match status" value="1"/>
</dbReference>
<keyword evidence="1" id="KW-0479">Metal-binding</keyword>
<dbReference type="Pfam" id="PF00753">
    <property type="entry name" value="Lactamase_B"/>
    <property type="match status" value="1"/>
</dbReference>
<dbReference type="SMART" id="SM00450">
    <property type="entry name" value="RHOD"/>
    <property type="match status" value="2"/>
</dbReference>
<dbReference type="GO" id="GO:0046872">
    <property type="term" value="F:metal ion binding"/>
    <property type="evidence" value="ECO:0007669"/>
    <property type="project" value="UniProtKB-KW"/>
</dbReference>
<evidence type="ECO:0000313" key="3">
    <source>
        <dbReference type="EMBL" id="MBR1368973.1"/>
    </source>
</evidence>
<dbReference type="Pfam" id="PF00581">
    <property type="entry name" value="Rhodanese"/>
    <property type="match status" value="2"/>
</dbReference>
<name>A0A8J7WA48_9EURY</name>
<dbReference type="OrthoDB" id="9180at2157"/>
<dbReference type="SUPFAM" id="SSF52821">
    <property type="entry name" value="Rhodanese/Cell cycle control phosphatase"/>
    <property type="match status" value="2"/>
</dbReference>
<feature type="domain" description="Rhodanese" evidence="2">
    <location>
        <begin position="369"/>
        <end position="457"/>
    </location>
</feature>
<keyword evidence="4" id="KW-1185">Reference proteome</keyword>
<evidence type="ECO:0000256" key="1">
    <source>
        <dbReference type="ARBA" id="ARBA00022723"/>
    </source>
</evidence>
<dbReference type="EMBL" id="JWHL01000006">
    <property type="protein sequence ID" value="MBR1368973.1"/>
    <property type="molecule type" value="Genomic_DNA"/>
</dbReference>
<dbReference type="Gene3D" id="3.40.250.10">
    <property type="entry name" value="Rhodanese-like domain"/>
    <property type="match status" value="2"/>
</dbReference>
<dbReference type="Proteomes" id="UP000730161">
    <property type="component" value="Unassembled WGS sequence"/>
</dbReference>
<dbReference type="PANTHER" id="PTHR43084:SF1">
    <property type="entry name" value="PERSULFIDE DIOXYGENASE ETHE1, MITOCHONDRIAL"/>
    <property type="match status" value="1"/>
</dbReference>
<dbReference type="PANTHER" id="PTHR43084">
    <property type="entry name" value="PERSULFIDE DIOXYGENASE ETHE1"/>
    <property type="match status" value="1"/>
</dbReference>
<evidence type="ECO:0000259" key="2">
    <source>
        <dbReference type="PROSITE" id="PS50206"/>
    </source>
</evidence>
<organism evidence="3 4">
    <name type="scientific">Methanocalculus chunghsingensis</name>
    <dbReference type="NCBI Taxonomy" id="156457"/>
    <lineage>
        <taxon>Archaea</taxon>
        <taxon>Methanobacteriati</taxon>
        <taxon>Methanobacteriota</taxon>
        <taxon>Stenosarchaea group</taxon>
        <taxon>Methanomicrobia</taxon>
        <taxon>Methanomicrobiales</taxon>
        <taxon>Methanocalculaceae</taxon>
        <taxon>Methanocalculus</taxon>
    </lineage>
</organism>